<dbReference type="InterPro" id="IPR050651">
    <property type="entry name" value="Plant_Cytochrome_P450_Monoox"/>
</dbReference>
<dbReference type="Gene3D" id="1.10.630.10">
    <property type="entry name" value="Cytochrome P450"/>
    <property type="match status" value="1"/>
</dbReference>
<dbReference type="PROSITE" id="PS00086">
    <property type="entry name" value="CYTOCHROME_P450"/>
    <property type="match status" value="1"/>
</dbReference>
<gene>
    <name evidence="9" type="ORF">EUGRSUZ_J01518</name>
</gene>
<dbReference type="InParanoid" id="A0A059AE20"/>
<feature type="binding site" description="axial binding residue" evidence="7">
    <location>
        <position position="470"/>
    </location>
    <ligand>
        <name>heme</name>
        <dbReference type="ChEBI" id="CHEBI:30413"/>
    </ligand>
    <ligandPart>
        <name>Fe</name>
        <dbReference type="ChEBI" id="CHEBI:18248"/>
    </ligandPart>
</feature>
<dbReference type="InterPro" id="IPR036396">
    <property type="entry name" value="Cyt_P450_sf"/>
</dbReference>
<dbReference type="InterPro" id="IPR001128">
    <property type="entry name" value="Cyt_P450"/>
</dbReference>
<dbReference type="Gramene" id="KCW52083">
    <property type="protein sequence ID" value="KCW52083"/>
    <property type="gene ID" value="EUGRSUZ_J01518"/>
</dbReference>
<evidence type="ECO:0000256" key="5">
    <source>
        <dbReference type="ARBA" id="ARBA00023004"/>
    </source>
</evidence>
<keyword evidence="5 7" id="KW-0408">Iron</keyword>
<dbReference type="OMA" id="RSHIRVS"/>
<dbReference type="PRINTS" id="PR00463">
    <property type="entry name" value="EP450I"/>
</dbReference>
<dbReference type="GO" id="GO:0016709">
    <property type="term" value="F:oxidoreductase activity, acting on paired donors, with incorporation or reduction of molecular oxygen, NAD(P)H as one donor, and incorporation of one atom of oxygen"/>
    <property type="evidence" value="ECO:0007669"/>
    <property type="project" value="UniProtKB-ARBA"/>
</dbReference>
<reference evidence="9" key="1">
    <citation type="submission" date="2013-07" db="EMBL/GenBank/DDBJ databases">
        <title>The genome of Eucalyptus grandis.</title>
        <authorList>
            <person name="Schmutz J."/>
            <person name="Hayes R."/>
            <person name="Myburg A."/>
            <person name="Tuskan G."/>
            <person name="Grattapaglia D."/>
            <person name="Rokhsar D.S."/>
        </authorList>
    </citation>
    <scope>NUCLEOTIDE SEQUENCE</scope>
    <source>
        <tissue evidence="9">Leaf extractions</tissue>
    </source>
</reference>
<evidence type="ECO:0000256" key="7">
    <source>
        <dbReference type="PIRSR" id="PIRSR602401-1"/>
    </source>
</evidence>
<keyword evidence="6 8" id="KW-0503">Monooxygenase</keyword>
<name>A0A059AE20_EUCGR</name>
<evidence type="ECO:0000256" key="8">
    <source>
        <dbReference type="RuleBase" id="RU000461"/>
    </source>
</evidence>
<evidence type="ECO:0008006" key="10">
    <source>
        <dbReference type="Google" id="ProtNLM"/>
    </source>
</evidence>
<sequence>MTPSLQMEFLRQDLNFTLLCMLAILILSIHVRYKSRSSRKLKTPPEVVGAWPVVGHLPIIAKSHLPHKTLGSMADKYGPIFTVRLGLFPAVVVSSSEIAKECCTKHDHALASRPQLIASEVMGYNSASFGLAPHGPYWRDMRKIVTLEMLSARRIESLLNPIVASATDIAIRELHKIWTEKKKDSGHILVDLNQWFGRLSISIVLKVVAGKGSYSGNAMVDEEEKQRCQHASREFLKFIGMFTVADALPFLRWLDLGGHEKSMKKIAKEFDTILSGWLEEHKKNSKSSSENRGDQDFIDIMLSTLKGMEVGGFDADTVIKGTLTSIIAGGTDNTTATLTWAVSSLLNNFHALKKAQEELDAQIGKRRHVKESDFANLTYLHAIVKETLRLYPAGPLAAPRVSIEDCVIKGYLVPKGTRLILNVWKIQTDPKVWLEPMKFRPERFLSSHKKNDAMGRNFDFMPFGGGRRICPGISFGLQVVHYVLARLLHAFDVSTPDNSPVDIPEINGLMVCKAMPLEVMLTPRLPNEFYELP</sequence>
<dbReference type="PANTHER" id="PTHR47947">
    <property type="entry name" value="CYTOCHROME P450 82C3-RELATED"/>
    <property type="match status" value="1"/>
</dbReference>
<keyword evidence="3 7" id="KW-0479">Metal-binding</keyword>
<comment type="similarity">
    <text evidence="1 8">Belongs to the cytochrome P450 family.</text>
</comment>
<proteinExistence type="inferred from homology"/>
<organism evidence="9">
    <name type="scientific">Eucalyptus grandis</name>
    <name type="common">Flooded gum</name>
    <dbReference type="NCBI Taxonomy" id="71139"/>
    <lineage>
        <taxon>Eukaryota</taxon>
        <taxon>Viridiplantae</taxon>
        <taxon>Streptophyta</taxon>
        <taxon>Embryophyta</taxon>
        <taxon>Tracheophyta</taxon>
        <taxon>Spermatophyta</taxon>
        <taxon>Magnoliopsida</taxon>
        <taxon>eudicotyledons</taxon>
        <taxon>Gunneridae</taxon>
        <taxon>Pentapetalae</taxon>
        <taxon>rosids</taxon>
        <taxon>malvids</taxon>
        <taxon>Myrtales</taxon>
        <taxon>Myrtaceae</taxon>
        <taxon>Myrtoideae</taxon>
        <taxon>Eucalypteae</taxon>
        <taxon>Eucalyptus</taxon>
    </lineage>
</organism>
<dbReference type="eggNOG" id="KOG0156">
    <property type="taxonomic scope" value="Eukaryota"/>
</dbReference>
<dbReference type="GO" id="GO:0020037">
    <property type="term" value="F:heme binding"/>
    <property type="evidence" value="ECO:0007669"/>
    <property type="project" value="InterPro"/>
</dbReference>
<evidence type="ECO:0000256" key="1">
    <source>
        <dbReference type="ARBA" id="ARBA00010617"/>
    </source>
</evidence>
<dbReference type="FunFam" id="1.10.630.10:FF:000026">
    <property type="entry name" value="Cytochrome P450 82C4"/>
    <property type="match status" value="1"/>
</dbReference>
<accession>A0A059AE20</accession>
<dbReference type="GO" id="GO:0005506">
    <property type="term" value="F:iron ion binding"/>
    <property type="evidence" value="ECO:0007669"/>
    <property type="project" value="InterPro"/>
</dbReference>
<dbReference type="SUPFAM" id="SSF48264">
    <property type="entry name" value="Cytochrome P450"/>
    <property type="match status" value="1"/>
</dbReference>
<evidence type="ECO:0000256" key="3">
    <source>
        <dbReference type="ARBA" id="ARBA00022723"/>
    </source>
</evidence>
<protein>
    <recommendedName>
        <fullName evidence="10">Cytochrome P450</fullName>
    </recommendedName>
</protein>
<dbReference type="PANTHER" id="PTHR47947:SF39">
    <property type="entry name" value="CYTOCHROME P450"/>
    <property type="match status" value="1"/>
</dbReference>
<keyword evidence="4 8" id="KW-0560">Oxidoreductase</keyword>
<keyword evidence="2 7" id="KW-0349">Heme</keyword>
<comment type="cofactor">
    <cofactor evidence="7">
        <name>heme</name>
        <dbReference type="ChEBI" id="CHEBI:30413"/>
    </cofactor>
</comment>
<evidence type="ECO:0000256" key="6">
    <source>
        <dbReference type="ARBA" id="ARBA00023033"/>
    </source>
</evidence>
<evidence type="ECO:0000313" key="9">
    <source>
        <dbReference type="EMBL" id="KCW52083.1"/>
    </source>
</evidence>
<evidence type="ECO:0000256" key="2">
    <source>
        <dbReference type="ARBA" id="ARBA00022617"/>
    </source>
</evidence>
<dbReference type="PRINTS" id="PR00385">
    <property type="entry name" value="P450"/>
</dbReference>
<dbReference type="InterPro" id="IPR002401">
    <property type="entry name" value="Cyt_P450_E_grp-I"/>
</dbReference>
<evidence type="ECO:0000256" key="4">
    <source>
        <dbReference type="ARBA" id="ARBA00023002"/>
    </source>
</evidence>
<dbReference type="InterPro" id="IPR017972">
    <property type="entry name" value="Cyt_P450_CS"/>
</dbReference>
<dbReference type="AlphaFoldDB" id="A0A059AE20"/>
<dbReference type="Pfam" id="PF00067">
    <property type="entry name" value="p450"/>
    <property type="match status" value="1"/>
</dbReference>
<dbReference type="EMBL" id="KK198762">
    <property type="protein sequence ID" value="KCW52083.1"/>
    <property type="molecule type" value="Genomic_DNA"/>
</dbReference>